<proteinExistence type="predicted"/>
<evidence type="ECO:0000313" key="2">
    <source>
        <dbReference type="EMBL" id="MBB6692835.1"/>
    </source>
</evidence>
<dbReference type="InterPro" id="IPR014145">
    <property type="entry name" value="LigD_pol_dom"/>
</dbReference>
<dbReference type="CDD" id="cd04861">
    <property type="entry name" value="LigD_Pol_like"/>
    <property type="match status" value="1"/>
</dbReference>
<dbReference type="AlphaFoldDB" id="A0A841TXB2"/>
<evidence type="ECO:0000313" key="3">
    <source>
        <dbReference type="Proteomes" id="UP000553776"/>
    </source>
</evidence>
<dbReference type="RefSeq" id="WP_185136824.1">
    <property type="nucleotide sequence ID" value="NZ_JACJVR010000060.1"/>
</dbReference>
<dbReference type="PANTHER" id="PTHR42705:SF2">
    <property type="entry name" value="BIFUNCTIONAL NON-HOMOLOGOUS END JOINING PROTEIN LIGD"/>
    <property type="match status" value="1"/>
</dbReference>
<comment type="caution">
    <text evidence="2">The sequence shown here is derived from an EMBL/GenBank/DDBJ whole genome shotgun (WGS) entry which is preliminary data.</text>
</comment>
<dbReference type="PANTHER" id="PTHR42705">
    <property type="entry name" value="BIFUNCTIONAL NON-HOMOLOGOUS END JOINING PROTEIN LIGD"/>
    <property type="match status" value="1"/>
</dbReference>
<name>A0A841TXB2_9BACL</name>
<reference evidence="2 3" key="1">
    <citation type="submission" date="2020-08" db="EMBL/GenBank/DDBJ databases">
        <title>Cohnella phylogeny.</title>
        <authorList>
            <person name="Dunlap C."/>
        </authorList>
    </citation>
    <scope>NUCLEOTIDE SEQUENCE [LARGE SCALE GENOMIC DNA]</scope>
    <source>
        <strain evidence="2 3">DSM 25239</strain>
    </source>
</reference>
<dbReference type="Proteomes" id="UP000553776">
    <property type="component" value="Unassembled WGS sequence"/>
</dbReference>
<dbReference type="InterPro" id="IPR052171">
    <property type="entry name" value="NHEJ_LigD"/>
</dbReference>
<dbReference type="NCBIfam" id="TIGR02778">
    <property type="entry name" value="ligD_pol"/>
    <property type="match status" value="1"/>
</dbReference>
<evidence type="ECO:0000259" key="1">
    <source>
        <dbReference type="Pfam" id="PF21686"/>
    </source>
</evidence>
<keyword evidence="3" id="KW-1185">Reference proteome</keyword>
<gene>
    <name evidence="2" type="ORF">H7B90_15605</name>
</gene>
<dbReference type="Gene3D" id="3.90.920.10">
    <property type="entry name" value="DNA primase, PRIM domain"/>
    <property type="match status" value="1"/>
</dbReference>
<dbReference type="Pfam" id="PF21686">
    <property type="entry name" value="LigD_Prim-Pol"/>
    <property type="match status" value="1"/>
</dbReference>
<organism evidence="2 3">
    <name type="scientific">Cohnella xylanilytica</name>
    <dbReference type="NCBI Taxonomy" id="557555"/>
    <lineage>
        <taxon>Bacteria</taxon>
        <taxon>Bacillati</taxon>
        <taxon>Bacillota</taxon>
        <taxon>Bacilli</taxon>
        <taxon>Bacillales</taxon>
        <taxon>Paenibacillaceae</taxon>
        <taxon>Cohnella</taxon>
    </lineage>
</organism>
<accession>A0A841TXB2</accession>
<sequence length="297" mass="33407">MAATQTPTMLKLGDEQLAITHPDKLLWPDMGITKLDYVQKLAALAPYLLPHAENRYLTTIRWPEGIGGISFYQKNCPKPVPPYVRTAMGGTINYVVLDSLPTLLWLGSLYSLEFHVSCESLSDPLPDRWILDIDPSLEVEPRIMEAASAVSDLLATLGLDAVPKTSGATGVQVVMPIERGPTYDDLRAFGKFVSEYLAAKFPRMFTVERLKKNRGTLIYLDYLQYYPGRTLAAPYTPRARPGAPVSTPLTWEEVRRDPKPADYHLLNIEERLRQRGDLISRLPKQRLDRVLQTIASL</sequence>
<dbReference type="EMBL" id="JACJVR010000060">
    <property type="protein sequence ID" value="MBB6692835.1"/>
    <property type="molecule type" value="Genomic_DNA"/>
</dbReference>
<feature type="domain" description="DNA ligase D polymerase" evidence="1">
    <location>
        <begin position="33"/>
        <end position="278"/>
    </location>
</feature>
<protein>
    <submittedName>
        <fullName evidence="2">DNA polymerase domain-containing protein</fullName>
    </submittedName>
</protein>